<dbReference type="RefSeq" id="WP_048642267.1">
    <property type="nucleotide sequence ID" value="NZ_CAXBGM010000120.1"/>
</dbReference>
<reference evidence="3 4" key="1">
    <citation type="submission" date="2015-07" db="EMBL/GenBank/DDBJ databases">
        <authorList>
            <person name="Kim K.M."/>
        </authorList>
    </citation>
    <scope>NUCLEOTIDE SEQUENCE [LARGE SCALE GENOMIC DNA]</scope>
    <source>
        <strain evidence="3 4">KCTC 12363</strain>
    </source>
</reference>
<dbReference type="Pfam" id="PF01648">
    <property type="entry name" value="ACPS"/>
    <property type="match status" value="1"/>
</dbReference>
<dbReference type="OrthoDB" id="1190494at2"/>
<dbReference type="Proteomes" id="UP000036520">
    <property type="component" value="Chromosome"/>
</dbReference>
<proteinExistence type="predicted"/>
<dbReference type="InterPro" id="IPR037143">
    <property type="entry name" value="4-PPantetheinyl_Trfase_dom_sf"/>
</dbReference>
<sequence length="209" mass="23614">MLTKIEKISPLSAFAINNIKSSENSSMDFLSFREKLSLANIGHPQKRKEWKAARLAIKNTLDNLELPYPGFYKDQHGKSHSMDGAGHVSLTHHGDWAAAIFHKDMPVGIDLESVREKTVPLGPKYLDPLEIDFLGKDPLLYTMAWSVKESIFKCQGKKGISLRQNIILAPFTTNDKIVNGKIHGSDFSDHYYQVVVHSENDMVLTYTVW</sequence>
<dbReference type="STRING" id="320787.CA2015_2572"/>
<keyword evidence="1 3" id="KW-0808">Transferase</keyword>
<dbReference type="EMBL" id="CP012040">
    <property type="protein sequence ID" value="AKP51983.1"/>
    <property type="molecule type" value="Genomic_DNA"/>
</dbReference>
<evidence type="ECO:0000256" key="1">
    <source>
        <dbReference type="ARBA" id="ARBA00022679"/>
    </source>
</evidence>
<gene>
    <name evidence="3" type="ORF">CA2015_2572</name>
</gene>
<evidence type="ECO:0000313" key="3">
    <source>
        <dbReference type="EMBL" id="AKP51983.1"/>
    </source>
</evidence>
<dbReference type="SUPFAM" id="SSF56214">
    <property type="entry name" value="4'-phosphopantetheinyl transferase"/>
    <property type="match status" value="2"/>
</dbReference>
<dbReference type="GO" id="GO:0000287">
    <property type="term" value="F:magnesium ion binding"/>
    <property type="evidence" value="ECO:0007669"/>
    <property type="project" value="InterPro"/>
</dbReference>
<keyword evidence="4" id="KW-1185">Reference proteome</keyword>
<organism evidence="3 4">
    <name type="scientific">Cyclobacterium amurskyense</name>
    <dbReference type="NCBI Taxonomy" id="320787"/>
    <lineage>
        <taxon>Bacteria</taxon>
        <taxon>Pseudomonadati</taxon>
        <taxon>Bacteroidota</taxon>
        <taxon>Cytophagia</taxon>
        <taxon>Cytophagales</taxon>
        <taxon>Cyclobacteriaceae</taxon>
        <taxon>Cyclobacterium</taxon>
    </lineage>
</organism>
<evidence type="ECO:0000259" key="2">
    <source>
        <dbReference type="Pfam" id="PF01648"/>
    </source>
</evidence>
<evidence type="ECO:0000313" key="4">
    <source>
        <dbReference type="Proteomes" id="UP000036520"/>
    </source>
</evidence>
<dbReference type="AlphaFoldDB" id="A0A0H4PGP1"/>
<dbReference type="KEGG" id="camu:CA2015_2572"/>
<protein>
    <submittedName>
        <fullName evidence="3">4'-phosphopantetheinyl transferase</fullName>
    </submittedName>
</protein>
<dbReference type="Gene3D" id="3.90.470.20">
    <property type="entry name" value="4'-phosphopantetheinyl transferase domain"/>
    <property type="match status" value="1"/>
</dbReference>
<accession>A0A0H4PGP1</accession>
<feature type="domain" description="4'-phosphopantetheinyl transferase" evidence="2">
    <location>
        <begin position="106"/>
        <end position="206"/>
    </location>
</feature>
<dbReference type="InterPro" id="IPR008278">
    <property type="entry name" value="4-PPantetheinyl_Trfase_dom"/>
</dbReference>
<dbReference type="GO" id="GO:0008897">
    <property type="term" value="F:holo-[acyl-carrier-protein] synthase activity"/>
    <property type="evidence" value="ECO:0007669"/>
    <property type="project" value="InterPro"/>
</dbReference>
<name>A0A0H4PGP1_9BACT</name>